<feature type="domain" description="ABC transporter" evidence="6">
    <location>
        <begin position="8"/>
        <end position="238"/>
    </location>
</feature>
<dbReference type="PROSITE" id="PS00211">
    <property type="entry name" value="ABC_TRANSPORTER_1"/>
    <property type="match status" value="1"/>
</dbReference>
<accession>A0A1M6GXL3</accession>
<dbReference type="PANTHER" id="PTHR43820:SF4">
    <property type="entry name" value="HIGH-AFFINITY BRANCHED-CHAIN AMINO ACID TRANSPORT ATP-BINDING PROTEIN LIVF"/>
    <property type="match status" value="1"/>
</dbReference>
<evidence type="ECO:0000256" key="5">
    <source>
        <dbReference type="ARBA" id="ARBA00022970"/>
    </source>
</evidence>
<dbReference type="GO" id="GO:0015658">
    <property type="term" value="F:branched-chain amino acid transmembrane transporter activity"/>
    <property type="evidence" value="ECO:0007669"/>
    <property type="project" value="TreeGrafter"/>
</dbReference>
<evidence type="ECO:0000313" key="8">
    <source>
        <dbReference type="Proteomes" id="UP000184342"/>
    </source>
</evidence>
<proteinExistence type="inferred from homology"/>
<keyword evidence="3" id="KW-0547">Nucleotide-binding</keyword>
<keyword evidence="2" id="KW-0813">Transport</keyword>
<name>A0A1M6GXL3_9FIRM</name>
<dbReference type="InterPro" id="IPR003593">
    <property type="entry name" value="AAA+_ATPase"/>
</dbReference>
<dbReference type="InterPro" id="IPR027417">
    <property type="entry name" value="P-loop_NTPase"/>
</dbReference>
<keyword evidence="5" id="KW-0029">Amino-acid transport</keyword>
<keyword evidence="4 7" id="KW-0067">ATP-binding</keyword>
<dbReference type="PROSITE" id="PS50893">
    <property type="entry name" value="ABC_TRANSPORTER_2"/>
    <property type="match status" value="1"/>
</dbReference>
<evidence type="ECO:0000256" key="2">
    <source>
        <dbReference type="ARBA" id="ARBA00022448"/>
    </source>
</evidence>
<evidence type="ECO:0000256" key="1">
    <source>
        <dbReference type="ARBA" id="ARBA00005417"/>
    </source>
</evidence>
<dbReference type="SUPFAM" id="SSF52540">
    <property type="entry name" value="P-loop containing nucleoside triphosphate hydrolases"/>
    <property type="match status" value="1"/>
</dbReference>
<dbReference type="Pfam" id="PF00005">
    <property type="entry name" value="ABC_tran"/>
    <property type="match status" value="1"/>
</dbReference>
<reference evidence="7 8" key="1">
    <citation type="submission" date="2016-11" db="EMBL/GenBank/DDBJ databases">
        <authorList>
            <person name="Jaros S."/>
            <person name="Januszkiewicz K."/>
            <person name="Wedrychowicz H."/>
        </authorList>
    </citation>
    <scope>NUCLEOTIDE SEQUENCE [LARGE SCALE GENOMIC DNA]</scope>
    <source>
        <strain evidence="7 8">DSM 15970</strain>
    </source>
</reference>
<evidence type="ECO:0000313" key="7">
    <source>
        <dbReference type="EMBL" id="SHJ14699.1"/>
    </source>
</evidence>
<dbReference type="Gene3D" id="3.40.50.300">
    <property type="entry name" value="P-loop containing nucleotide triphosphate hydrolases"/>
    <property type="match status" value="1"/>
</dbReference>
<dbReference type="PANTHER" id="PTHR43820">
    <property type="entry name" value="HIGH-AFFINITY BRANCHED-CHAIN AMINO ACID TRANSPORT ATP-BINDING PROTEIN LIVF"/>
    <property type="match status" value="1"/>
</dbReference>
<protein>
    <submittedName>
        <fullName evidence="7">Branched-chain amino acid transport system ATP-binding protein</fullName>
    </submittedName>
</protein>
<dbReference type="STRING" id="1122934.SAMN02745691_01422"/>
<dbReference type="GO" id="GO:0015807">
    <property type="term" value="P:L-amino acid transport"/>
    <property type="evidence" value="ECO:0007669"/>
    <property type="project" value="TreeGrafter"/>
</dbReference>
<dbReference type="GO" id="GO:0005524">
    <property type="term" value="F:ATP binding"/>
    <property type="evidence" value="ECO:0007669"/>
    <property type="project" value="UniProtKB-KW"/>
</dbReference>
<dbReference type="Proteomes" id="UP000184342">
    <property type="component" value="Unassembled WGS sequence"/>
</dbReference>
<dbReference type="AlphaFoldDB" id="A0A1M6GXL3"/>
<dbReference type="CDD" id="cd03224">
    <property type="entry name" value="ABC_TM1139_LivF_branched"/>
    <property type="match status" value="1"/>
</dbReference>
<comment type="similarity">
    <text evidence="1">Belongs to the ABC transporter superfamily.</text>
</comment>
<dbReference type="GO" id="GO:0016887">
    <property type="term" value="F:ATP hydrolysis activity"/>
    <property type="evidence" value="ECO:0007669"/>
    <property type="project" value="InterPro"/>
</dbReference>
<dbReference type="InterPro" id="IPR003439">
    <property type="entry name" value="ABC_transporter-like_ATP-bd"/>
</dbReference>
<keyword evidence="8" id="KW-1185">Reference proteome</keyword>
<organism evidence="7 8">
    <name type="scientific">Parasporobacterium paucivorans DSM 15970</name>
    <dbReference type="NCBI Taxonomy" id="1122934"/>
    <lineage>
        <taxon>Bacteria</taxon>
        <taxon>Bacillati</taxon>
        <taxon>Bacillota</taxon>
        <taxon>Clostridia</taxon>
        <taxon>Lachnospirales</taxon>
        <taxon>Lachnospiraceae</taxon>
        <taxon>Parasporobacterium</taxon>
    </lineage>
</organism>
<dbReference type="InterPro" id="IPR052156">
    <property type="entry name" value="BCAA_Transport_ATP-bd_LivF"/>
</dbReference>
<dbReference type="InterPro" id="IPR017871">
    <property type="entry name" value="ABC_transporter-like_CS"/>
</dbReference>
<evidence type="ECO:0000256" key="3">
    <source>
        <dbReference type="ARBA" id="ARBA00022741"/>
    </source>
</evidence>
<dbReference type="SMART" id="SM00382">
    <property type="entry name" value="AAA"/>
    <property type="match status" value="1"/>
</dbReference>
<evidence type="ECO:0000259" key="6">
    <source>
        <dbReference type="PROSITE" id="PS50893"/>
    </source>
</evidence>
<gene>
    <name evidence="7" type="ORF">SAMN02745691_01422</name>
</gene>
<sequence length="239" mass="26330">MEQMSRILKIEELSVYYGQICAIKRINMEVFEGEIVTLIGSNGAGKSTLINTIIGLQKATKGKITFMNEDITKVSTDKVIKRGISVVPEGRGMLASMTVLENLQLGAYHKKNVIEQNLEKVYERFPILYDRRLQKAGTLSGGEQQMLAISRAIMGDPKLILLDEPSLALSPAYVDKIFKILVELKKEGMTILLSEQNAKKALQYSDRGYVLDLGETVLDGKSSDLAGNPAVRSAYLGAD</sequence>
<dbReference type="EMBL" id="FQYT01000013">
    <property type="protein sequence ID" value="SHJ14699.1"/>
    <property type="molecule type" value="Genomic_DNA"/>
</dbReference>
<evidence type="ECO:0000256" key="4">
    <source>
        <dbReference type="ARBA" id="ARBA00022840"/>
    </source>
</evidence>